<dbReference type="PROSITE" id="PS00028">
    <property type="entry name" value="ZINC_FINGER_C2H2_1"/>
    <property type="match status" value="1"/>
</dbReference>
<evidence type="ECO:0000313" key="5">
    <source>
        <dbReference type="Proteomes" id="UP000078561"/>
    </source>
</evidence>
<dbReference type="PROSITE" id="PS50157">
    <property type="entry name" value="ZINC_FINGER_C2H2_2"/>
    <property type="match status" value="1"/>
</dbReference>
<dbReference type="GO" id="GO:0030687">
    <property type="term" value="C:preribosome, large subunit precursor"/>
    <property type="evidence" value="ECO:0007669"/>
    <property type="project" value="TreeGrafter"/>
</dbReference>
<accession>A0A163KQT4</accession>
<dbReference type="EMBL" id="LT551811">
    <property type="protein sequence ID" value="SAL97529.1"/>
    <property type="molecule type" value="Genomic_DNA"/>
</dbReference>
<keyword evidence="5" id="KW-1185">Reference proteome</keyword>
<dbReference type="InParanoid" id="A0A163KQT4"/>
<gene>
    <name evidence="4" type="primary">ABSGL_03026.1 scaffold 4097</name>
</gene>
<dbReference type="InterPro" id="IPR041661">
    <property type="entry name" value="ZN622/Rei1/Reh1_Znf-C2H2"/>
</dbReference>
<dbReference type="Pfam" id="PF12756">
    <property type="entry name" value="zf-C2H2_2"/>
    <property type="match status" value="1"/>
</dbReference>
<keyword evidence="1" id="KW-0862">Zinc</keyword>
<dbReference type="InterPro" id="IPR040025">
    <property type="entry name" value="Znf622/Rei1/Reh1"/>
</dbReference>
<dbReference type="SUPFAM" id="SSF57667">
    <property type="entry name" value="beta-beta-alpha zinc fingers"/>
    <property type="match status" value="2"/>
</dbReference>
<dbReference type="InterPro" id="IPR013087">
    <property type="entry name" value="Znf_C2H2_type"/>
</dbReference>
<dbReference type="GO" id="GO:0008270">
    <property type="term" value="F:zinc ion binding"/>
    <property type="evidence" value="ECO:0007669"/>
    <property type="project" value="UniProtKB-KW"/>
</dbReference>
<dbReference type="InterPro" id="IPR036236">
    <property type="entry name" value="Znf_C2H2_sf"/>
</dbReference>
<keyword evidence="1" id="KW-0863">Zinc-finger</keyword>
<dbReference type="SMART" id="SM00355">
    <property type="entry name" value="ZnF_C2H2"/>
    <property type="match status" value="3"/>
</dbReference>
<dbReference type="PANTHER" id="PTHR13182:SF8">
    <property type="entry name" value="CYTOPLASMIC 60S SUBUNIT BIOGENESIS FACTOR ZNF622"/>
    <property type="match status" value="1"/>
</dbReference>
<feature type="region of interest" description="Disordered" evidence="2">
    <location>
        <begin position="55"/>
        <end position="92"/>
    </location>
</feature>
<dbReference type="OrthoDB" id="19329at2759"/>
<dbReference type="AlphaFoldDB" id="A0A163KQT4"/>
<evidence type="ECO:0000256" key="1">
    <source>
        <dbReference type="PROSITE-ProRule" id="PRU00042"/>
    </source>
</evidence>
<feature type="compositionally biased region" description="Polar residues" evidence="2">
    <location>
        <begin position="55"/>
        <end position="68"/>
    </location>
</feature>
<proteinExistence type="predicted"/>
<reference evidence="4" key="1">
    <citation type="submission" date="2016-04" db="EMBL/GenBank/DDBJ databases">
        <authorList>
            <person name="Evans L.H."/>
            <person name="Alamgir A."/>
            <person name="Owens N."/>
            <person name="Weber N.D."/>
            <person name="Virtaneva K."/>
            <person name="Barbian K."/>
            <person name="Babar A."/>
            <person name="Rosenke K."/>
        </authorList>
    </citation>
    <scope>NUCLEOTIDE SEQUENCE [LARGE SCALE GENOMIC DNA]</scope>
    <source>
        <strain evidence="4">CBS 101.48</strain>
    </source>
</reference>
<keyword evidence="1" id="KW-0479">Metal-binding</keyword>
<dbReference type="GO" id="GO:0042273">
    <property type="term" value="P:ribosomal large subunit biogenesis"/>
    <property type="evidence" value="ECO:0007669"/>
    <property type="project" value="TreeGrafter"/>
</dbReference>
<evidence type="ECO:0000259" key="3">
    <source>
        <dbReference type="PROSITE" id="PS50157"/>
    </source>
</evidence>
<name>A0A163KQT4_ABSGL</name>
<evidence type="ECO:0000313" key="4">
    <source>
        <dbReference type="EMBL" id="SAL97529.1"/>
    </source>
</evidence>
<protein>
    <recommendedName>
        <fullName evidence="3">C2H2-type domain-containing protein</fullName>
    </recommendedName>
</protein>
<dbReference type="Pfam" id="PF12874">
    <property type="entry name" value="zf-met"/>
    <property type="match status" value="1"/>
</dbReference>
<dbReference type="PANTHER" id="PTHR13182">
    <property type="entry name" value="ZINC FINGER PROTEIN 622"/>
    <property type="match status" value="1"/>
</dbReference>
<evidence type="ECO:0000256" key="2">
    <source>
        <dbReference type="SAM" id="MobiDB-lite"/>
    </source>
</evidence>
<organism evidence="4">
    <name type="scientific">Absidia glauca</name>
    <name type="common">Pin mould</name>
    <dbReference type="NCBI Taxonomy" id="4829"/>
    <lineage>
        <taxon>Eukaryota</taxon>
        <taxon>Fungi</taxon>
        <taxon>Fungi incertae sedis</taxon>
        <taxon>Mucoromycota</taxon>
        <taxon>Mucoromycotina</taxon>
        <taxon>Mucoromycetes</taxon>
        <taxon>Mucorales</taxon>
        <taxon>Cunninghamellaceae</taxon>
        <taxon>Absidia</taxon>
    </lineage>
</organism>
<dbReference type="STRING" id="4829.A0A163KQT4"/>
<dbReference type="Proteomes" id="UP000078561">
    <property type="component" value="Unassembled WGS sequence"/>
</dbReference>
<feature type="domain" description="C2H2-type" evidence="3">
    <location>
        <begin position="19"/>
        <end position="48"/>
    </location>
</feature>
<sequence>MLAQQALERKKVENSNTIYECGVCRRSYRSPNSLENHFKAKKHRELESTWITSINNDTQHPQHPQQLFSDDEEQDDHITKGALDGEPSAEDTVDSGINRSIISCLFCSHTSDHLDANIHHMVQQHGFFLPDIEYLMDIPGLISYLFGKVVHDHICLYCNNRGKQWRSLEAVRAHMTTKGHCKMAYDDSEDPEALLRFYDFGPIDSFALDSMEEDGLVLLNDNTERLLGNGTRIGHRRKLRYFKQRLRKRAPDIKPPLTIEDKKQAVAELASLAEAQGNPLNRHQRRHLLLTSHSILQAQDPQQTLAVIQSTHHAQKLSARKHNFHEQVALKNNKTTTRRLRIQNPI</sequence>